<protein>
    <submittedName>
        <fullName evidence="4">Uncharacterized protein</fullName>
    </submittedName>
</protein>
<dbReference type="InterPro" id="IPR041501">
    <property type="entry name" value="DarA_C"/>
</dbReference>
<feature type="region of interest" description="Disordered" evidence="1">
    <location>
        <begin position="851"/>
        <end position="893"/>
    </location>
</feature>
<name>A0A2N5Q022_MEDGN</name>
<dbReference type="Pfam" id="PF08401">
    <property type="entry name" value="ArdcN"/>
    <property type="match status" value="1"/>
</dbReference>
<feature type="domain" description="N-terminal" evidence="2">
    <location>
        <begin position="10"/>
        <end position="132"/>
    </location>
</feature>
<organism evidence="4 5">
    <name type="scientific">Mediterraneibacter gnavus</name>
    <name type="common">Ruminococcus gnavus</name>
    <dbReference type="NCBI Taxonomy" id="33038"/>
    <lineage>
        <taxon>Bacteria</taxon>
        <taxon>Bacillati</taxon>
        <taxon>Bacillota</taxon>
        <taxon>Clostridia</taxon>
        <taxon>Lachnospirales</taxon>
        <taxon>Lachnospiraceae</taxon>
        <taxon>Mediterraneibacter</taxon>
    </lineage>
</organism>
<gene>
    <name evidence="4" type="ORF">CDL20_07615</name>
</gene>
<dbReference type="GO" id="GO:0003697">
    <property type="term" value="F:single-stranded DNA binding"/>
    <property type="evidence" value="ECO:0007669"/>
    <property type="project" value="InterPro"/>
</dbReference>
<dbReference type="AlphaFoldDB" id="A0A2N5Q022"/>
<dbReference type="RefSeq" id="WP_101882394.1">
    <property type="nucleotide sequence ID" value="NZ_NIHW01000016.1"/>
</dbReference>
<evidence type="ECO:0000259" key="3">
    <source>
        <dbReference type="Pfam" id="PF18789"/>
    </source>
</evidence>
<dbReference type="Pfam" id="PF18789">
    <property type="entry name" value="DarA_C"/>
    <property type="match status" value="1"/>
</dbReference>
<evidence type="ECO:0000313" key="5">
    <source>
        <dbReference type="Proteomes" id="UP000234840"/>
    </source>
</evidence>
<dbReference type="Proteomes" id="UP000234840">
    <property type="component" value="Unassembled WGS sequence"/>
</dbReference>
<accession>A0A2N5Q022</accession>
<dbReference type="InterPro" id="IPR013610">
    <property type="entry name" value="ArdC_N"/>
</dbReference>
<feature type="compositionally biased region" description="Basic and acidic residues" evidence="1">
    <location>
        <begin position="854"/>
        <end position="872"/>
    </location>
</feature>
<evidence type="ECO:0000313" key="4">
    <source>
        <dbReference type="EMBL" id="PLT86990.1"/>
    </source>
</evidence>
<sequence length="893" mass="102553">MAENTQYQKVKEITDQLEQGIQDLFQSEKYMEWLKTMSKFHDYSLNNTLLIAFQKPDATLVAGYTAWQKEFGRQVMKGEKAIKILAPAPYKQKVEMDKIDPITQKPVLDAEGNPVKEVQEIKRPAFKVVNVFDVSQTDGKEIPSLGVNELTGDVQEYELFFEALKRTCPVAMEFEQIESGAKGYYHQLEQRIAIQEGMSQIQTIKTAIHEMAHQRLHAISPLEETSEVVKQTRSSKEVEAESVAYTVCQHYGIETSDYSFAYVAGWSHGKETPELKASLNTIRKTANEMITEIDAHIAEINKEMEQENKITCYLKITGSMGSEYEIDRIAGTVEQIEAALKEVLEKEIENIPEFLERKGIPVLAIASSIDDEPSRYIRPDYEYDIDRKQIYREGVAIGRELTREEEALRLAVKAESFFKETDNYQYNHTVDDRYEFMGELQKNLLEGNEKAEDVLGWFVQEMDAETDYSDPATDLYIEMKNFVKDGKEIYQQEQATKLATELYDYADEVDPYGSQDSVEYVDEFIRDTTKDLLDAGEKAEGIMKWLKETPVATEELEQRGKELIEKVSNFTGISMEQEATITFYVAECMEFPNLGECHENLTLDEAMKIYEKIPADRMNGIKGIGFELHDGSIYDGQFPLMQADKIDEDIINMVEHYKKSPLVQQAIADCKEMIERKQDFEFAKDLYENGFVYDDYVITSAEAYDLRQDGVEPLEFSDEQLKIIKKGLKEGLDITPINNPDLSVDEMKKGLREIRKEHRAYIKSLTPTEDGKQENGNYRYYSTQRPVMPGVYPKPIGNEPVEIVNYDSRQAVENGKLQAWGYLEYALPLSPRERDDYELKAVSVIEVRINAQDKNPEKKKSVLADLHDKQEKIAGANEAKKSRSKKQTKEMEQ</sequence>
<reference evidence="4 5" key="1">
    <citation type="journal article" date="2017" name="Genome Med.">
        <title>A novel Ruminococcus gnavus clade enriched in inflammatory bowel disease patients.</title>
        <authorList>
            <person name="Hall A.B."/>
            <person name="Yassour M."/>
            <person name="Sauk J."/>
            <person name="Garner A."/>
            <person name="Jiang X."/>
            <person name="Arthur T."/>
            <person name="Lagoudas G.K."/>
            <person name="Vatanen T."/>
            <person name="Fornelos N."/>
            <person name="Wilson R."/>
            <person name="Bertha M."/>
            <person name="Cohen M."/>
            <person name="Garber J."/>
            <person name="Khalili H."/>
            <person name="Gevers D."/>
            <person name="Ananthakrishnan A.N."/>
            <person name="Kugathasan S."/>
            <person name="Lander E.S."/>
            <person name="Blainey P."/>
            <person name="Vlamakis H."/>
            <person name="Xavier R.J."/>
            <person name="Huttenhower C."/>
        </authorList>
    </citation>
    <scope>NUCLEOTIDE SEQUENCE [LARGE SCALE GENOMIC DNA]</scope>
    <source>
        <strain evidence="4 5">RJX1128</strain>
    </source>
</reference>
<proteinExistence type="predicted"/>
<comment type="caution">
    <text evidence="4">The sequence shown here is derived from an EMBL/GenBank/DDBJ whole genome shotgun (WGS) entry which is preliminary data.</text>
</comment>
<evidence type="ECO:0000256" key="1">
    <source>
        <dbReference type="SAM" id="MobiDB-lite"/>
    </source>
</evidence>
<feature type="domain" description="Defence against restriction A C-terminal" evidence="3">
    <location>
        <begin position="777"/>
        <end position="842"/>
    </location>
</feature>
<evidence type="ECO:0000259" key="2">
    <source>
        <dbReference type="Pfam" id="PF08401"/>
    </source>
</evidence>
<dbReference type="EMBL" id="NIHW01000016">
    <property type="protein sequence ID" value="PLT86990.1"/>
    <property type="molecule type" value="Genomic_DNA"/>
</dbReference>